<feature type="compositionally biased region" description="Basic and acidic residues" evidence="1">
    <location>
        <begin position="1"/>
        <end position="10"/>
    </location>
</feature>
<dbReference type="EMBL" id="RWGY01000013">
    <property type="protein sequence ID" value="TVU26534.1"/>
    <property type="molecule type" value="Genomic_DNA"/>
</dbReference>
<dbReference type="PANTHER" id="PTHR32133:SF386">
    <property type="entry name" value="F-BOX DOMAIN-CONTAINING PROTEIN"/>
    <property type="match status" value="1"/>
</dbReference>
<evidence type="ECO:0000256" key="1">
    <source>
        <dbReference type="SAM" id="MobiDB-lite"/>
    </source>
</evidence>
<proteinExistence type="predicted"/>
<dbReference type="InterPro" id="IPR056594">
    <property type="entry name" value="AT5G49610-like_b-prop"/>
</dbReference>
<dbReference type="Pfam" id="PF23635">
    <property type="entry name" value="Beta-prop_AT5G49610-like"/>
    <property type="match status" value="1"/>
</dbReference>
<dbReference type="Gene3D" id="1.20.1280.50">
    <property type="match status" value="1"/>
</dbReference>
<dbReference type="AlphaFoldDB" id="A0A5J9UT23"/>
<dbReference type="InterPro" id="IPR001810">
    <property type="entry name" value="F-box_dom"/>
</dbReference>
<dbReference type="Pfam" id="PF00646">
    <property type="entry name" value="F-box"/>
    <property type="match status" value="1"/>
</dbReference>
<feature type="domain" description="F-box protein AT5G49610-like beta-propeller" evidence="3">
    <location>
        <begin position="300"/>
        <end position="448"/>
    </location>
</feature>
<sequence length="454" mass="50474">MHGRVDEMRRLRPRSSRGIDCDGASPLRSGHTPPHSAHRATGLPAARTLARPPVFTMHSTPREPNMPLHRAVEVSLMPVCISIVAFAAPPGRELSAWLNRTRSGLRSREGHSAVFFLHSTAGSSHPFHLTSPNQPNPSMAAPPRPPPELNDEAVEEVLARFPPDDPALLVRAALVCKRWCRLVSSPGFRRRFRELHRTAPMLGFFSKQSSSTQFVPTSSSLHLPYAVRPNWRVLNSRHGRALVFNPPSVSVTSGMGLIVWDPFTDEQRRVPMPPFDVYSSEQSAWSHPISIQHHGRFAVGSPNVQVKNAVYFTCESNIGILEYHLGKQELSVISLPYLWYVPRATLMTVNDGGLGFAHVQGTTLSIWSREDGPDGYAIWAQRRVAELNELLPLCALSASPYIYAVAIADEVDVVFIWTVDQLFTIDLKSSRVKKVGNILFAFGIVPYVSFYTPE</sequence>
<reference evidence="4 5" key="1">
    <citation type="journal article" date="2019" name="Sci. Rep.">
        <title>A high-quality genome of Eragrostis curvula grass provides insights into Poaceae evolution and supports new strategies to enhance forage quality.</title>
        <authorList>
            <person name="Carballo J."/>
            <person name="Santos B.A.C.M."/>
            <person name="Zappacosta D."/>
            <person name="Garbus I."/>
            <person name="Selva J.P."/>
            <person name="Gallo C.A."/>
            <person name="Diaz A."/>
            <person name="Albertini E."/>
            <person name="Caccamo M."/>
            <person name="Echenique V."/>
        </authorList>
    </citation>
    <scope>NUCLEOTIDE SEQUENCE [LARGE SCALE GENOMIC DNA]</scope>
    <source>
        <strain evidence="5">cv. Victoria</strain>
        <tissue evidence="4">Leaf</tissue>
    </source>
</reference>
<feature type="region of interest" description="Disordered" evidence="1">
    <location>
        <begin position="125"/>
        <end position="148"/>
    </location>
</feature>
<dbReference type="PANTHER" id="PTHR32133">
    <property type="entry name" value="OS07G0120400 PROTEIN"/>
    <property type="match status" value="1"/>
</dbReference>
<name>A0A5J9UT23_9POAL</name>
<keyword evidence="5" id="KW-1185">Reference proteome</keyword>
<feature type="non-terminal residue" evidence="4">
    <location>
        <position position="1"/>
    </location>
</feature>
<feature type="domain" description="F-box" evidence="2">
    <location>
        <begin position="148"/>
        <end position="190"/>
    </location>
</feature>
<dbReference type="SUPFAM" id="SSF81383">
    <property type="entry name" value="F-box domain"/>
    <property type="match status" value="1"/>
</dbReference>
<dbReference type="Gramene" id="TVU26534">
    <property type="protein sequence ID" value="TVU26534"/>
    <property type="gene ID" value="EJB05_29086"/>
</dbReference>
<evidence type="ECO:0000313" key="5">
    <source>
        <dbReference type="Proteomes" id="UP000324897"/>
    </source>
</evidence>
<gene>
    <name evidence="4" type="ORF">EJB05_29086</name>
</gene>
<accession>A0A5J9UT23</accession>
<evidence type="ECO:0000259" key="2">
    <source>
        <dbReference type="Pfam" id="PF00646"/>
    </source>
</evidence>
<comment type="caution">
    <text evidence="4">The sequence shown here is derived from an EMBL/GenBank/DDBJ whole genome shotgun (WGS) entry which is preliminary data.</text>
</comment>
<protein>
    <submittedName>
        <fullName evidence="4">Uncharacterized protein</fullName>
    </submittedName>
</protein>
<evidence type="ECO:0000313" key="4">
    <source>
        <dbReference type="EMBL" id="TVU26534.1"/>
    </source>
</evidence>
<dbReference type="OrthoDB" id="685838at2759"/>
<organism evidence="4 5">
    <name type="scientific">Eragrostis curvula</name>
    <name type="common">weeping love grass</name>
    <dbReference type="NCBI Taxonomy" id="38414"/>
    <lineage>
        <taxon>Eukaryota</taxon>
        <taxon>Viridiplantae</taxon>
        <taxon>Streptophyta</taxon>
        <taxon>Embryophyta</taxon>
        <taxon>Tracheophyta</taxon>
        <taxon>Spermatophyta</taxon>
        <taxon>Magnoliopsida</taxon>
        <taxon>Liliopsida</taxon>
        <taxon>Poales</taxon>
        <taxon>Poaceae</taxon>
        <taxon>PACMAD clade</taxon>
        <taxon>Chloridoideae</taxon>
        <taxon>Eragrostideae</taxon>
        <taxon>Eragrostidinae</taxon>
        <taxon>Eragrostis</taxon>
    </lineage>
</organism>
<dbReference type="Proteomes" id="UP000324897">
    <property type="component" value="Chromosome 2"/>
</dbReference>
<evidence type="ECO:0000259" key="3">
    <source>
        <dbReference type="Pfam" id="PF23635"/>
    </source>
</evidence>
<feature type="region of interest" description="Disordered" evidence="1">
    <location>
        <begin position="1"/>
        <end position="47"/>
    </location>
</feature>
<dbReference type="InterPro" id="IPR036047">
    <property type="entry name" value="F-box-like_dom_sf"/>
</dbReference>